<dbReference type="RefSeq" id="WP_378967631.1">
    <property type="nucleotide sequence ID" value="NZ_JBHSWN010000001.1"/>
</dbReference>
<dbReference type="Pfam" id="PF13640">
    <property type="entry name" value="2OG-FeII_Oxy_3"/>
    <property type="match status" value="1"/>
</dbReference>
<gene>
    <name evidence="2" type="ORF">ACFQE0_04915</name>
</gene>
<evidence type="ECO:0000313" key="2">
    <source>
        <dbReference type="EMBL" id="MFC6789028.1"/>
    </source>
</evidence>
<dbReference type="PANTHER" id="PTHR12117">
    <property type="entry name" value="HISTONE ACETYLTRANSFERASE COMPLEX"/>
    <property type="match status" value="1"/>
</dbReference>
<feature type="domain" description="Prolyl 4-hydroxylase alpha subunit Fe(2+) 2OG dioxygenase" evidence="1">
    <location>
        <begin position="128"/>
        <end position="225"/>
    </location>
</feature>
<accession>A0ABW2BF30</accession>
<dbReference type="InterPro" id="IPR051842">
    <property type="entry name" value="uS12_prolyl_hydroxylase"/>
</dbReference>
<dbReference type="Gene3D" id="2.60.120.620">
    <property type="entry name" value="q2cbj1_9rhob like domain"/>
    <property type="match status" value="1"/>
</dbReference>
<dbReference type="InterPro" id="IPR044862">
    <property type="entry name" value="Pro_4_hyd_alph_FE2OG_OXY"/>
</dbReference>
<name>A0ABW2BF30_9HYPH</name>
<evidence type="ECO:0000313" key="3">
    <source>
        <dbReference type="Proteomes" id="UP001596292"/>
    </source>
</evidence>
<evidence type="ECO:0000259" key="1">
    <source>
        <dbReference type="Pfam" id="PF13640"/>
    </source>
</evidence>
<reference evidence="3" key="1">
    <citation type="journal article" date="2019" name="Int. J. Syst. Evol. Microbiol.">
        <title>The Global Catalogue of Microorganisms (GCM) 10K type strain sequencing project: providing services to taxonomists for standard genome sequencing and annotation.</title>
        <authorList>
            <consortium name="The Broad Institute Genomics Platform"/>
            <consortium name="The Broad Institute Genome Sequencing Center for Infectious Disease"/>
            <person name="Wu L."/>
            <person name="Ma J."/>
        </authorList>
    </citation>
    <scope>NUCLEOTIDE SEQUENCE [LARGE SCALE GENOMIC DNA]</scope>
    <source>
        <strain evidence="3">CCUG 48316</strain>
    </source>
</reference>
<proteinExistence type="predicted"/>
<dbReference type="EMBL" id="JBHSWN010000001">
    <property type="protein sequence ID" value="MFC6789028.1"/>
    <property type="molecule type" value="Genomic_DNA"/>
</dbReference>
<comment type="caution">
    <text evidence="2">The sequence shown here is derived from an EMBL/GenBank/DDBJ whole genome shotgun (WGS) entry which is preliminary data.</text>
</comment>
<sequence>MLNLASREIAFDSASNLIKIPTDAAAIARLNSEFQNAQPWPSIVLDDCLNVTPDQIEQDFPDWDWNGWATTTEAYQNQKRNCADISKMPSLMQRIIRELNEPRFLRFVEQLTDIRPLIPDPYLDGAGLHSSGAGGILTPHTDFHVLENLKLFRQINIILYLNPSWQKEWGGNLGFYKKGDKMPTREVVPAFGRMVVFRTDHNSVHGFTQPIIPGKRRNSIALFYYTSEDSADFSGDTTTYWQEHGEMGLVGNVQLQLYKRLLAASTFCSKAAHAFNPHTGRWRRQSKGLARK</sequence>
<keyword evidence="3" id="KW-1185">Reference proteome</keyword>
<protein>
    <submittedName>
        <fullName evidence="2">2OG-Fe(II) oxygenase</fullName>
    </submittedName>
</protein>
<dbReference type="Proteomes" id="UP001596292">
    <property type="component" value="Unassembled WGS sequence"/>
</dbReference>
<dbReference type="PANTHER" id="PTHR12117:SF0">
    <property type="entry name" value="PROLYL 3-HYDROXYLASE OGFOD1"/>
    <property type="match status" value="1"/>
</dbReference>
<organism evidence="2 3">
    <name type="scientific">Methylobacterium komagatae</name>
    <dbReference type="NCBI Taxonomy" id="374425"/>
    <lineage>
        <taxon>Bacteria</taxon>
        <taxon>Pseudomonadati</taxon>
        <taxon>Pseudomonadota</taxon>
        <taxon>Alphaproteobacteria</taxon>
        <taxon>Hyphomicrobiales</taxon>
        <taxon>Methylobacteriaceae</taxon>
        <taxon>Methylobacterium</taxon>
    </lineage>
</organism>